<organism evidence="1 2">
    <name type="scientific">Allacma fusca</name>
    <dbReference type="NCBI Taxonomy" id="39272"/>
    <lineage>
        <taxon>Eukaryota</taxon>
        <taxon>Metazoa</taxon>
        <taxon>Ecdysozoa</taxon>
        <taxon>Arthropoda</taxon>
        <taxon>Hexapoda</taxon>
        <taxon>Collembola</taxon>
        <taxon>Symphypleona</taxon>
        <taxon>Sminthuridae</taxon>
        <taxon>Allacma</taxon>
    </lineage>
</organism>
<protein>
    <submittedName>
        <fullName evidence="1">Uncharacterized protein</fullName>
    </submittedName>
</protein>
<gene>
    <name evidence="1" type="ORF">AFUS01_LOCUS29312</name>
</gene>
<sequence>MKLDWMNYIENPINWSDR</sequence>
<comment type="caution">
    <text evidence="1">The sequence shown here is derived from an EMBL/GenBank/DDBJ whole genome shotgun (WGS) entry which is preliminary data.</text>
</comment>
<evidence type="ECO:0000313" key="1">
    <source>
        <dbReference type="EMBL" id="CAG7818833.1"/>
    </source>
</evidence>
<evidence type="ECO:0000313" key="2">
    <source>
        <dbReference type="Proteomes" id="UP000708208"/>
    </source>
</evidence>
<dbReference type="Proteomes" id="UP000708208">
    <property type="component" value="Unassembled WGS sequence"/>
</dbReference>
<name>A0A8J2PEL3_9HEXA</name>
<proteinExistence type="predicted"/>
<keyword evidence="2" id="KW-1185">Reference proteome</keyword>
<dbReference type="AlphaFoldDB" id="A0A8J2PEL3"/>
<dbReference type="EMBL" id="CAJVCH010431688">
    <property type="protein sequence ID" value="CAG7818833.1"/>
    <property type="molecule type" value="Genomic_DNA"/>
</dbReference>
<feature type="non-terminal residue" evidence="1">
    <location>
        <position position="1"/>
    </location>
</feature>
<reference evidence="1" key="1">
    <citation type="submission" date="2021-06" db="EMBL/GenBank/DDBJ databases">
        <authorList>
            <person name="Hodson N. C."/>
            <person name="Mongue J. A."/>
            <person name="Jaron S. K."/>
        </authorList>
    </citation>
    <scope>NUCLEOTIDE SEQUENCE</scope>
</reference>
<accession>A0A8J2PEL3</accession>